<comment type="caution">
    <text evidence="5">The sequence shown here is derived from an EMBL/GenBank/DDBJ whole genome shotgun (WGS) entry which is preliminary data.</text>
</comment>
<keyword evidence="3" id="KW-0472">Membrane</keyword>
<organism evidence="5 6">
    <name type="scientific">Tessaracoccus flavescens</name>
    <dbReference type="NCBI Taxonomy" id="399497"/>
    <lineage>
        <taxon>Bacteria</taxon>
        <taxon>Bacillati</taxon>
        <taxon>Actinomycetota</taxon>
        <taxon>Actinomycetes</taxon>
        <taxon>Propionibacteriales</taxon>
        <taxon>Propionibacteriaceae</taxon>
        <taxon>Tessaracoccus</taxon>
    </lineage>
</organism>
<dbReference type="PANTHER" id="PTHR33392:SF6">
    <property type="entry name" value="POLYISOPRENYL-TEICHOIC ACID--PEPTIDOGLYCAN TEICHOIC ACID TRANSFERASE TAGU"/>
    <property type="match status" value="1"/>
</dbReference>
<evidence type="ECO:0000259" key="4">
    <source>
        <dbReference type="Pfam" id="PF03816"/>
    </source>
</evidence>
<accession>A0A921EMY5</accession>
<dbReference type="AlphaFoldDB" id="A0A921EMY5"/>
<dbReference type="Pfam" id="PF03816">
    <property type="entry name" value="LytR_cpsA_psr"/>
    <property type="match status" value="1"/>
</dbReference>
<keyword evidence="3" id="KW-1133">Transmembrane helix</keyword>
<dbReference type="EMBL" id="DYZF01000100">
    <property type="protein sequence ID" value="HJE51164.1"/>
    <property type="molecule type" value="Genomic_DNA"/>
</dbReference>
<protein>
    <submittedName>
        <fullName evidence="5">LCP family protein</fullName>
    </submittedName>
</protein>
<dbReference type="InterPro" id="IPR050922">
    <property type="entry name" value="LytR/CpsA/Psr_CW_biosynth"/>
</dbReference>
<evidence type="ECO:0000256" key="1">
    <source>
        <dbReference type="ARBA" id="ARBA00006068"/>
    </source>
</evidence>
<feature type="region of interest" description="Disordered" evidence="2">
    <location>
        <begin position="66"/>
        <end position="87"/>
    </location>
</feature>
<dbReference type="NCBIfam" id="TIGR00350">
    <property type="entry name" value="lytR_cpsA_psr"/>
    <property type="match status" value="1"/>
</dbReference>
<evidence type="ECO:0000256" key="3">
    <source>
        <dbReference type="SAM" id="Phobius"/>
    </source>
</evidence>
<dbReference type="PANTHER" id="PTHR33392">
    <property type="entry name" value="POLYISOPRENYL-TEICHOIC ACID--PEPTIDOGLYCAN TEICHOIC ACID TRANSFERASE TAGU"/>
    <property type="match status" value="1"/>
</dbReference>
<dbReference type="Proteomes" id="UP000712713">
    <property type="component" value="Unassembled WGS sequence"/>
</dbReference>
<dbReference type="Gene3D" id="3.40.630.190">
    <property type="entry name" value="LCP protein"/>
    <property type="match status" value="1"/>
</dbReference>
<keyword evidence="3" id="KW-0812">Transmembrane</keyword>
<proteinExistence type="inferred from homology"/>
<reference evidence="5" key="1">
    <citation type="journal article" date="2021" name="PeerJ">
        <title>Extensive microbial diversity within the chicken gut microbiome revealed by metagenomics and culture.</title>
        <authorList>
            <person name="Gilroy R."/>
            <person name="Ravi A."/>
            <person name="Getino M."/>
            <person name="Pursley I."/>
            <person name="Horton D.L."/>
            <person name="Alikhan N.F."/>
            <person name="Baker D."/>
            <person name="Gharbi K."/>
            <person name="Hall N."/>
            <person name="Watson M."/>
            <person name="Adriaenssens E.M."/>
            <person name="Foster-Nyarko E."/>
            <person name="Jarju S."/>
            <person name="Secka A."/>
            <person name="Antonio M."/>
            <person name="Oren A."/>
            <person name="Chaudhuri R.R."/>
            <person name="La Ragione R."/>
            <person name="Hildebrand F."/>
            <person name="Pallen M.J."/>
        </authorList>
    </citation>
    <scope>NUCLEOTIDE SEQUENCE</scope>
    <source>
        <strain evidence="5">ChiGjej3B3-7470</strain>
    </source>
</reference>
<evidence type="ECO:0000313" key="5">
    <source>
        <dbReference type="EMBL" id="HJE51164.1"/>
    </source>
</evidence>
<feature type="domain" description="Cell envelope-related transcriptional attenuator" evidence="4">
    <location>
        <begin position="109"/>
        <end position="251"/>
    </location>
</feature>
<evidence type="ECO:0000256" key="2">
    <source>
        <dbReference type="SAM" id="MobiDB-lite"/>
    </source>
</evidence>
<comment type="similarity">
    <text evidence="1">Belongs to the LytR/CpsA/Psr (LCP) family.</text>
</comment>
<dbReference type="InterPro" id="IPR004474">
    <property type="entry name" value="LytR_CpsA_psr"/>
</dbReference>
<gene>
    <name evidence="5" type="ORF">K8V15_04180</name>
</gene>
<evidence type="ECO:0000313" key="6">
    <source>
        <dbReference type="Proteomes" id="UP000712713"/>
    </source>
</evidence>
<feature type="transmembrane region" description="Helical" evidence="3">
    <location>
        <begin position="27"/>
        <end position="48"/>
    </location>
</feature>
<sequence>MARYDEGLDLMDDEVTPRRKKKRGAGFFLLMACVAVLVLALGIGAFYVGRGLSAINSIDRQPDLNPVDYAGRPEAAKPKPVAPGEKEGKAPVNFVLLGSDSRGEGDGGRSDSLMVAHVSGDRQHVYLISFPRDMWVEIPGRGKAKINAAYAYGGPALTVRTLEQLTGVRMDHTAQIDFEGFIKLTDALGGVTVNNPWASSSNGHTFEAGEITISGERALVYVRERKNLPNGDLSRAYRQRSVVKSIIRQVATPETIANPAKFSDVVGKFADSMSVDEGMTTGYIADLASQMRITGTDGVRLLQAPIKGFATIQGQSVDVVDEPALAELSAALAGDTMEEYYVKHQAEGQDQLGEVEPPE</sequence>
<name>A0A921EMY5_9ACTN</name>
<reference evidence="5" key="2">
    <citation type="submission" date="2021-09" db="EMBL/GenBank/DDBJ databases">
        <authorList>
            <person name="Gilroy R."/>
        </authorList>
    </citation>
    <scope>NUCLEOTIDE SEQUENCE</scope>
    <source>
        <strain evidence="5">ChiGjej3B3-7470</strain>
    </source>
</reference>